<evidence type="ECO:0000256" key="1">
    <source>
        <dbReference type="SAM" id="SignalP"/>
    </source>
</evidence>
<evidence type="ECO:0000313" key="4">
    <source>
        <dbReference type="Proteomes" id="UP000193431"/>
    </source>
</evidence>
<dbReference type="InterPro" id="IPR021255">
    <property type="entry name" value="DUF2807"/>
</dbReference>
<name>A0A1W6MNQ8_9FLAO</name>
<feature type="signal peptide" evidence="1">
    <location>
        <begin position="1"/>
        <end position="18"/>
    </location>
</feature>
<dbReference type="OrthoDB" id="1144104at2"/>
<accession>A0A1W6MNQ8</accession>
<protein>
    <recommendedName>
        <fullName evidence="2">Putative auto-transporter adhesin head GIN domain-containing protein</fullName>
    </recommendedName>
</protein>
<reference evidence="3 4" key="1">
    <citation type="submission" date="2016-11" db="EMBL/GenBank/DDBJ databases">
        <title>Trade-off between light-utilization and light-protection in marine flavobacteria.</title>
        <authorList>
            <person name="Kumagai Y."/>
        </authorList>
    </citation>
    <scope>NUCLEOTIDE SEQUENCE [LARGE SCALE GENOMIC DNA]</scope>
    <source>
        <strain evidence="3 4">JCM 13191</strain>
    </source>
</reference>
<keyword evidence="1" id="KW-0732">Signal</keyword>
<evidence type="ECO:0000259" key="2">
    <source>
        <dbReference type="Pfam" id="PF10988"/>
    </source>
</evidence>
<sequence>MKNVVLVFALLIVAFAKAQSVQEVEDFHRIMIDTDAQVEVIYSPKSQVMMNLPENQLTNLNVDVKNGALIIKQLNDKKFEDLRIRIYTNRVSALAVKGDTEVSLSRFKFQNDLVVQTSDNSSVDLGELKVENLNVMRTKNSSVVCKDAKNRKETVDGVVITS</sequence>
<dbReference type="Pfam" id="PF10988">
    <property type="entry name" value="DUF2807"/>
    <property type="match status" value="1"/>
</dbReference>
<dbReference type="RefSeq" id="WP_085768028.1">
    <property type="nucleotide sequence ID" value="NZ_CP019344.1"/>
</dbReference>
<feature type="chain" id="PRO_5012981187" description="Putative auto-transporter adhesin head GIN domain-containing protein" evidence="1">
    <location>
        <begin position="19"/>
        <end position="162"/>
    </location>
</feature>
<organism evidence="3 4">
    <name type="scientific">Nonlabens spongiae</name>
    <dbReference type="NCBI Taxonomy" id="331648"/>
    <lineage>
        <taxon>Bacteria</taxon>
        <taxon>Pseudomonadati</taxon>
        <taxon>Bacteroidota</taxon>
        <taxon>Flavobacteriia</taxon>
        <taxon>Flavobacteriales</taxon>
        <taxon>Flavobacteriaceae</taxon>
        <taxon>Nonlabens</taxon>
    </lineage>
</organism>
<dbReference type="Gene3D" id="2.160.20.120">
    <property type="match status" value="1"/>
</dbReference>
<gene>
    <name evidence="3" type="ORF">BST97_15215</name>
</gene>
<evidence type="ECO:0000313" key="3">
    <source>
        <dbReference type="EMBL" id="ARN79225.1"/>
    </source>
</evidence>
<proteinExistence type="predicted"/>
<feature type="domain" description="Putative auto-transporter adhesin head GIN" evidence="2">
    <location>
        <begin position="26"/>
        <end position="143"/>
    </location>
</feature>
<dbReference type="Proteomes" id="UP000193431">
    <property type="component" value="Chromosome"/>
</dbReference>
<dbReference type="AlphaFoldDB" id="A0A1W6MNQ8"/>
<dbReference type="EMBL" id="CP019344">
    <property type="protein sequence ID" value="ARN79225.1"/>
    <property type="molecule type" value="Genomic_DNA"/>
</dbReference>
<keyword evidence="4" id="KW-1185">Reference proteome</keyword>